<proteinExistence type="predicted"/>
<dbReference type="Proteomes" id="UP000887458">
    <property type="component" value="Unassembled WGS sequence"/>
</dbReference>
<name>A0ABQ8JE97_DERPT</name>
<dbReference type="Gene3D" id="1.10.10.60">
    <property type="entry name" value="Homeodomain-like"/>
    <property type="match status" value="1"/>
</dbReference>
<dbReference type="Pfam" id="PF13551">
    <property type="entry name" value="HTH_29"/>
    <property type="match status" value="1"/>
</dbReference>
<evidence type="ECO:0000256" key="1">
    <source>
        <dbReference type="ARBA" id="ARBA00004123"/>
    </source>
</evidence>
<dbReference type="InterPro" id="IPR009057">
    <property type="entry name" value="Homeodomain-like_sf"/>
</dbReference>
<reference evidence="2 3" key="2">
    <citation type="journal article" date="2022" name="Mol. Biol. Evol.">
        <title>Comparative Genomics Reveals Insights into the Divergent Evolution of Astigmatic Mites and Household Pest Adaptations.</title>
        <authorList>
            <person name="Xiong Q."/>
            <person name="Wan A.T."/>
            <person name="Liu X."/>
            <person name="Fung C.S."/>
            <person name="Xiao X."/>
            <person name="Malainual N."/>
            <person name="Hou J."/>
            <person name="Wang L."/>
            <person name="Wang M."/>
            <person name="Yang K.Y."/>
            <person name="Cui Y."/>
            <person name="Leung E.L."/>
            <person name="Nong W."/>
            <person name="Shin S.K."/>
            <person name="Au S.W."/>
            <person name="Jeong K.Y."/>
            <person name="Chew F.T."/>
            <person name="Hui J.H."/>
            <person name="Leung T.F."/>
            <person name="Tungtrongchitr A."/>
            <person name="Zhong N."/>
            <person name="Liu Z."/>
            <person name="Tsui S.K."/>
        </authorList>
    </citation>
    <scope>NUCLEOTIDE SEQUENCE [LARGE SCALE GENOMIC DNA]</scope>
    <source>
        <strain evidence="2">Derp</strain>
    </source>
</reference>
<protein>
    <recommendedName>
        <fullName evidence="4">Transposase</fullName>
    </recommendedName>
</protein>
<gene>
    <name evidence="2" type="ORF">DERP_001199</name>
</gene>
<accession>A0ABQ8JE97</accession>
<evidence type="ECO:0008006" key="4">
    <source>
        <dbReference type="Google" id="ProtNLM"/>
    </source>
</evidence>
<reference evidence="2 3" key="1">
    <citation type="journal article" date="2018" name="J. Allergy Clin. Immunol.">
        <title>High-quality assembly of Dermatophagoides pteronyssinus genome and transcriptome reveals a wide range of novel allergens.</title>
        <authorList>
            <person name="Liu X.Y."/>
            <person name="Yang K.Y."/>
            <person name="Wang M.Q."/>
            <person name="Kwok J.S."/>
            <person name="Zeng X."/>
            <person name="Yang Z."/>
            <person name="Xiao X.J."/>
            <person name="Lau C.P."/>
            <person name="Li Y."/>
            <person name="Huang Z.M."/>
            <person name="Ba J.G."/>
            <person name="Yim A.K."/>
            <person name="Ouyang C.Y."/>
            <person name="Ngai S.M."/>
            <person name="Chan T.F."/>
            <person name="Leung E.L."/>
            <person name="Liu L."/>
            <person name="Liu Z.G."/>
            <person name="Tsui S.K."/>
        </authorList>
    </citation>
    <scope>NUCLEOTIDE SEQUENCE [LARGE SCALE GENOMIC DNA]</scope>
    <source>
        <strain evidence="2">Derp</strain>
    </source>
</reference>
<dbReference type="EMBL" id="NJHN03000047">
    <property type="protein sequence ID" value="KAH9420768.1"/>
    <property type="molecule type" value="Genomic_DNA"/>
</dbReference>
<evidence type="ECO:0000313" key="3">
    <source>
        <dbReference type="Proteomes" id="UP000887458"/>
    </source>
</evidence>
<dbReference type="SUPFAM" id="SSF46689">
    <property type="entry name" value="Homeodomain-like"/>
    <property type="match status" value="1"/>
</dbReference>
<comment type="subcellular location">
    <subcellularLocation>
        <location evidence="1">Nucleus</location>
    </subcellularLocation>
</comment>
<comment type="caution">
    <text evidence="2">The sequence shown here is derived from an EMBL/GenBank/DDBJ whole genome shotgun (WGS) entry which is preliminary data.</text>
</comment>
<organism evidence="2 3">
    <name type="scientific">Dermatophagoides pteronyssinus</name>
    <name type="common">European house dust mite</name>
    <dbReference type="NCBI Taxonomy" id="6956"/>
    <lineage>
        <taxon>Eukaryota</taxon>
        <taxon>Metazoa</taxon>
        <taxon>Ecdysozoa</taxon>
        <taxon>Arthropoda</taxon>
        <taxon>Chelicerata</taxon>
        <taxon>Arachnida</taxon>
        <taxon>Acari</taxon>
        <taxon>Acariformes</taxon>
        <taxon>Sarcoptiformes</taxon>
        <taxon>Astigmata</taxon>
        <taxon>Psoroptidia</taxon>
        <taxon>Analgoidea</taxon>
        <taxon>Pyroglyphidae</taxon>
        <taxon>Dermatophagoidinae</taxon>
        <taxon>Dermatophagoides</taxon>
    </lineage>
</organism>
<keyword evidence="3" id="KW-1185">Reference proteome</keyword>
<evidence type="ECO:0000313" key="2">
    <source>
        <dbReference type="EMBL" id="KAH9420768.1"/>
    </source>
</evidence>
<sequence length="191" mass="21929">MKTPTKQQQEKIALRAKIRQLFEDGVSKVEISRRLGISYPTVYRWLNRDTILDKNRSGRPTKVTNSVKKIVESTLRDNVGIGTRKIAKCLNAEFAASGSERTISRRTIMRHLKTTDLKQKCSTATKSRNIQNLKVPERANRQTKMMVIISQIAPKSFCSSSLHRIHVPFRQTSIQTQLLLFNSIKINYPLF</sequence>